<reference evidence="1 2" key="1">
    <citation type="submission" date="2021-06" db="EMBL/GenBank/DDBJ databases">
        <title>A haploid diamondback moth (Plutella xylostella L.) genome assembly resolves 31 chromosomes and identifies a diamide resistance mutation.</title>
        <authorList>
            <person name="Ward C.M."/>
            <person name="Perry K.D."/>
            <person name="Baker G."/>
            <person name="Powis K."/>
            <person name="Heckel D.G."/>
            <person name="Baxter S.W."/>
        </authorList>
    </citation>
    <scope>NUCLEOTIDE SEQUENCE [LARGE SCALE GENOMIC DNA]</scope>
    <source>
        <strain evidence="1 2">LV</strain>
        <tissue evidence="1">Single pupa</tissue>
    </source>
</reference>
<evidence type="ECO:0000313" key="2">
    <source>
        <dbReference type="Proteomes" id="UP000823941"/>
    </source>
</evidence>
<evidence type="ECO:0000313" key="1">
    <source>
        <dbReference type="EMBL" id="KAG7304886.1"/>
    </source>
</evidence>
<organism evidence="1 2">
    <name type="scientific">Plutella xylostella</name>
    <name type="common">Diamondback moth</name>
    <name type="synonym">Plutella maculipennis</name>
    <dbReference type="NCBI Taxonomy" id="51655"/>
    <lineage>
        <taxon>Eukaryota</taxon>
        <taxon>Metazoa</taxon>
        <taxon>Ecdysozoa</taxon>
        <taxon>Arthropoda</taxon>
        <taxon>Hexapoda</taxon>
        <taxon>Insecta</taxon>
        <taxon>Pterygota</taxon>
        <taxon>Neoptera</taxon>
        <taxon>Endopterygota</taxon>
        <taxon>Lepidoptera</taxon>
        <taxon>Glossata</taxon>
        <taxon>Ditrysia</taxon>
        <taxon>Yponomeutoidea</taxon>
        <taxon>Plutellidae</taxon>
        <taxon>Plutella</taxon>
    </lineage>
</organism>
<dbReference type="Proteomes" id="UP000823941">
    <property type="component" value="Chromosome 14"/>
</dbReference>
<keyword evidence="2" id="KW-1185">Reference proteome</keyword>
<evidence type="ECO:0008006" key="3">
    <source>
        <dbReference type="Google" id="ProtNLM"/>
    </source>
</evidence>
<dbReference type="EMBL" id="JAHIBW010000014">
    <property type="protein sequence ID" value="KAG7304886.1"/>
    <property type="molecule type" value="Genomic_DNA"/>
</dbReference>
<gene>
    <name evidence="1" type="ORF">JYU34_010280</name>
</gene>
<protein>
    <recommendedName>
        <fullName evidence="3">Regulatory protein zeste</fullName>
    </recommendedName>
</protein>
<sequence>MNASKKVHTSGAQFNLMVEYMEQHGDLSKPLGGPHGRQNQAKRWKELTDLLNSDAVGVEKSEEKWRKVWSLERPEK</sequence>
<name>A0ABQ7QI34_PLUXY</name>
<accession>A0ABQ7QI34</accession>
<comment type="caution">
    <text evidence="1">The sequence shown here is derived from an EMBL/GenBank/DDBJ whole genome shotgun (WGS) entry which is preliminary data.</text>
</comment>
<proteinExistence type="predicted"/>